<organism evidence="1 2">
    <name type="scientific">Actinokineospora iranica</name>
    <dbReference type="NCBI Taxonomy" id="1271860"/>
    <lineage>
        <taxon>Bacteria</taxon>
        <taxon>Bacillati</taxon>
        <taxon>Actinomycetota</taxon>
        <taxon>Actinomycetes</taxon>
        <taxon>Pseudonocardiales</taxon>
        <taxon>Pseudonocardiaceae</taxon>
        <taxon>Actinokineospora</taxon>
    </lineage>
</organism>
<dbReference type="Proteomes" id="UP000199501">
    <property type="component" value="Unassembled WGS sequence"/>
</dbReference>
<dbReference type="EMBL" id="FMZZ01000005">
    <property type="protein sequence ID" value="SDC89098.1"/>
    <property type="molecule type" value="Genomic_DNA"/>
</dbReference>
<evidence type="ECO:0000313" key="2">
    <source>
        <dbReference type="Proteomes" id="UP000199501"/>
    </source>
</evidence>
<proteinExistence type="predicted"/>
<keyword evidence="2" id="KW-1185">Reference proteome</keyword>
<dbReference type="AlphaFoldDB" id="A0A1G6Q9V6"/>
<evidence type="ECO:0000313" key="1">
    <source>
        <dbReference type="EMBL" id="SDC89098.1"/>
    </source>
</evidence>
<sequence>MFLADGGGGSVPPVEPAFAGTQTLRIEPSAIPGALAAFREAYDRVSEKVRALDGLEVPRWADDPVSGETATEFLQRTNSGAADSAIACLRGYQEQLGKAIEALETAQEGYLRTEGTNHLMWGKIHPA</sequence>
<dbReference type="STRING" id="1271860.SAMN05216174_105168"/>
<evidence type="ECO:0008006" key="3">
    <source>
        <dbReference type="Google" id="ProtNLM"/>
    </source>
</evidence>
<gene>
    <name evidence="1" type="ORF">SAMN05216174_105168</name>
</gene>
<protein>
    <recommendedName>
        <fullName evidence="3">PE family protein</fullName>
    </recommendedName>
</protein>
<name>A0A1G6Q9V6_9PSEU</name>
<accession>A0A1G6Q9V6</accession>
<reference evidence="2" key="1">
    <citation type="submission" date="2016-10" db="EMBL/GenBank/DDBJ databases">
        <authorList>
            <person name="Varghese N."/>
            <person name="Submissions S."/>
        </authorList>
    </citation>
    <scope>NUCLEOTIDE SEQUENCE [LARGE SCALE GENOMIC DNA]</scope>
    <source>
        <strain evidence="2">IBRC-M 10403</strain>
    </source>
</reference>